<dbReference type="Proteomes" id="UP000029462">
    <property type="component" value="Unassembled WGS sequence"/>
</dbReference>
<evidence type="ECO:0000313" key="1">
    <source>
        <dbReference type="EMBL" id="GAL56479.1"/>
    </source>
</evidence>
<keyword evidence="2" id="KW-1185">Reference proteome</keyword>
<evidence type="ECO:0008006" key="3">
    <source>
        <dbReference type="Google" id="ProtNLM"/>
    </source>
</evidence>
<proteinExistence type="predicted"/>
<name>A0A090UZQ9_PSEVU</name>
<evidence type="ECO:0000313" key="2">
    <source>
        <dbReference type="Proteomes" id="UP000029462"/>
    </source>
</evidence>
<dbReference type="InterPro" id="IPR018684">
    <property type="entry name" value="DUF2171"/>
</dbReference>
<dbReference type="GeneID" id="88816793"/>
<accession>A0A090UZQ9</accession>
<dbReference type="eggNOG" id="COG3798">
    <property type="taxonomic scope" value="Bacteria"/>
</dbReference>
<dbReference type="AlphaFoldDB" id="A0A090UZQ9"/>
<comment type="caution">
    <text evidence="1">The sequence shown here is derived from an EMBL/GenBank/DDBJ whole genome shotgun (WGS) entry which is preliminary data.</text>
</comment>
<organism evidence="1 2">
    <name type="scientific">Pseudescherichia vulneris NBRC 102420</name>
    <dbReference type="NCBI Taxonomy" id="1115515"/>
    <lineage>
        <taxon>Bacteria</taxon>
        <taxon>Pseudomonadati</taxon>
        <taxon>Pseudomonadota</taxon>
        <taxon>Gammaproteobacteria</taxon>
        <taxon>Enterobacterales</taxon>
        <taxon>Enterobacteriaceae</taxon>
        <taxon>Pseudescherichia</taxon>
    </lineage>
</organism>
<protein>
    <recommendedName>
        <fullName evidence="3">DUF2171 domain-containing protein</fullName>
    </recommendedName>
</protein>
<dbReference type="RefSeq" id="WP_042387703.1">
    <property type="nucleotide sequence ID" value="NZ_BBMZ01000002.1"/>
</dbReference>
<reference evidence="1 2" key="1">
    <citation type="submission" date="2014-09" db="EMBL/GenBank/DDBJ databases">
        <title>Whole genome shotgun sequence of Escherichia vulneris NBRC 102420.</title>
        <authorList>
            <person name="Yoshida Y."/>
            <person name="Hosoyama A."/>
            <person name="Tsuchikane K."/>
            <person name="Ohji S."/>
            <person name="Ichikawa N."/>
            <person name="Kimura A."/>
            <person name="Yamazoe A."/>
            <person name="Ezaki T."/>
            <person name="Fujita N."/>
        </authorList>
    </citation>
    <scope>NUCLEOTIDE SEQUENCE [LARGE SCALE GENOMIC DNA]</scope>
    <source>
        <strain evidence="1 2">NBRC 102420</strain>
    </source>
</reference>
<dbReference type="STRING" id="1115515.EV102420_02_00830"/>
<gene>
    <name evidence="1" type="ORF">EV102420_02_00830</name>
</gene>
<dbReference type="OrthoDB" id="5569780at2"/>
<dbReference type="Pfam" id="PF09939">
    <property type="entry name" value="DUF2171"/>
    <property type="match status" value="1"/>
</dbReference>
<dbReference type="EMBL" id="BBMZ01000002">
    <property type="protein sequence ID" value="GAL56479.1"/>
    <property type="molecule type" value="Genomic_DNA"/>
</dbReference>
<sequence>MVNKSEIREHAQVIASCGTHVGTVDHLEGEDKIKLAKSDSASGGVHHYIPLSWVEKVDGNNVVLNKNSEEVKSSWQTA</sequence>